<dbReference type="Gene3D" id="3.20.20.70">
    <property type="entry name" value="Aldolase class I"/>
    <property type="match status" value="1"/>
</dbReference>
<evidence type="ECO:0000256" key="11">
    <source>
        <dbReference type="ARBA" id="ARBA00049401"/>
    </source>
</evidence>
<dbReference type="PANTHER" id="PTHR42747">
    <property type="entry name" value="NITRONATE MONOOXYGENASE-RELATED"/>
    <property type="match status" value="1"/>
</dbReference>
<keyword evidence="13" id="KW-1185">Reference proteome</keyword>
<dbReference type="Proteomes" id="UP001500920">
    <property type="component" value="Unassembled WGS sequence"/>
</dbReference>
<keyword evidence="7" id="KW-0288">FMN</keyword>
<evidence type="ECO:0000256" key="8">
    <source>
        <dbReference type="ARBA" id="ARBA00023002"/>
    </source>
</evidence>
<evidence type="ECO:0000256" key="1">
    <source>
        <dbReference type="ARBA" id="ARBA00001917"/>
    </source>
</evidence>
<evidence type="ECO:0000256" key="3">
    <source>
        <dbReference type="ARBA" id="ARBA00009881"/>
    </source>
</evidence>
<name>A0ABP7F9P4_9STAP</name>
<comment type="similarity">
    <text evidence="3">Belongs to the nitronate monooxygenase family. NMO class I subfamily.</text>
</comment>
<dbReference type="PANTHER" id="PTHR42747:SF3">
    <property type="entry name" value="NITRONATE MONOOXYGENASE-RELATED"/>
    <property type="match status" value="1"/>
</dbReference>
<evidence type="ECO:0000313" key="12">
    <source>
        <dbReference type="EMBL" id="GAA3732398.1"/>
    </source>
</evidence>
<keyword evidence="9 12" id="KW-0503">Monooxygenase</keyword>
<dbReference type="EMBL" id="BAABCK010000068">
    <property type="protein sequence ID" value="GAA3732398.1"/>
    <property type="molecule type" value="Genomic_DNA"/>
</dbReference>
<comment type="function">
    <text evidence="2">Nitronate monooxygenase that uses molecular oxygen to catalyze the oxidative denitrification of alkyl nitronates. Acts on propionate 3-nitronate (P3N), the presumed physiological substrate. Probably functions in the detoxification of P3N, a metabolic poison produced by plants and fungi as a defense mechanism.</text>
</comment>
<keyword evidence="8" id="KW-0560">Oxidoreductase</keyword>
<evidence type="ECO:0000256" key="7">
    <source>
        <dbReference type="ARBA" id="ARBA00022643"/>
    </source>
</evidence>
<comment type="cofactor">
    <cofactor evidence="1">
        <name>FMN</name>
        <dbReference type="ChEBI" id="CHEBI:58210"/>
    </cofactor>
</comment>
<dbReference type="Pfam" id="PF03060">
    <property type="entry name" value="NMO"/>
    <property type="match status" value="1"/>
</dbReference>
<protein>
    <recommendedName>
        <fullName evidence="4">Probable nitronate monooxygenase</fullName>
    </recommendedName>
    <alternativeName>
        <fullName evidence="10">Propionate 3-nitronate monooxygenase</fullName>
    </alternativeName>
</protein>
<evidence type="ECO:0000256" key="6">
    <source>
        <dbReference type="ARBA" id="ARBA00022630"/>
    </source>
</evidence>
<evidence type="ECO:0000256" key="5">
    <source>
        <dbReference type="ARBA" id="ARBA00022575"/>
    </source>
</evidence>
<sequence length="362" mass="38902">MIDTRDNAMLKEMLGIKHAIIQAPMAGGITTAELVAGVSDAGGLGMIGGGSLEAPALSKLIRQVKKKTTHSFGVNLFVPWDFQVTTADMARAFDTLKLVYDKLGIEQEPVTPATPESVELRFEQQIDAVIEDRVPVCSFIFGIPDNRHIERLKEAGIVVLATATTVSEAEEIERAGFDAVVMQGAEAGGHRGSFLKGVEDSLNGLMTLIPETQDHTNIPLIAAGGIMDGRGIAAARILGASGVQLGTAFLSAEESGAHKVHKQALSKDRDTPSVLTRLFTGRAARAVKNRFIQEMTEHDEHVVEYPVHRKLTQPIQDASKTAGSTEYAMLLAGQGKNMARQLPVKSLVAKLVEETEAFSLRI</sequence>
<dbReference type="RefSeq" id="WP_344704169.1">
    <property type="nucleotide sequence ID" value="NZ_BAABCK010000068.1"/>
</dbReference>
<evidence type="ECO:0000313" key="13">
    <source>
        <dbReference type="Proteomes" id="UP001500920"/>
    </source>
</evidence>
<reference evidence="13" key="1">
    <citation type="journal article" date="2019" name="Int. J. Syst. Evol. Microbiol.">
        <title>The Global Catalogue of Microorganisms (GCM) 10K type strain sequencing project: providing services to taxonomists for standard genome sequencing and annotation.</title>
        <authorList>
            <consortium name="The Broad Institute Genomics Platform"/>
            <consortium name="The Broad Institute Genome Sequencing Center for Infectious Disease"/>
            <person name="Wu L."/>
            <person name="Ma J."/>
        </authorList>
    </citation>
    <scope>NUCLEOTIDE SEQUENCE [LARGE SCALE GENOMIC DNA]</scope>
    <source>
        <strain evidence="13">JCM 16981</strain>
    </source>
</reference>
<comment type="catalytic activity">
    <reaction evidence="11">
        <text>3 propionate 3-nitronate + 3 O2 + H2O = 3 3-oxopropanoate + 2 nitrate + nitrite + H2O2 + 3 H(+)</text>
        <dbReference type="Rhea" id="RHEA:57332"/>
        <dbReference type="ChEBI" id="CHEBI:15377"/>
        <dbReference type="ChEBI" id="CHEBI:15378"/>
        <dbReference type="ChEBI" id="CHEBI:15379"/>
        <dbReference type="ChEBI" id="CHEBI:16240"/>
        <dbReference type="ChEBI" id="CHEBI:16301"/>
        <dbReference type="ChEBI" id="CHEBI:17632"/>
        <dbReference type="ChEBI" id="CHEBI:33190"/>
        <dbReference type="ChEBI" id="CHEBI:136067"/>
    </reaction>
</comment>
<organism evidence="12 13">
    <name type="scientific">Salinicoccus jeotgali</name>
    <dbReference type="NCBI Taxonomy" id="381634"/>
    <lineage>
        <taxon>Bacteria</taxon>
        <taxon>Bacillati</taxon>
        <taxon>Bacillota</taxon>
        <taxon>Bacilli</taxon>
        <taxon>Bacillales</taxon>
        <taxon>Staphylococcaceae</taxon>
        <taxon>Salinicoccus</taxon>
    </lineage>
</organism>
<gene>
    <name evidence="12" type="ORF">GCM10022378_20820</name>
</gene>
<evidence type="ECO:0000256" key="9">
    <source>
        <dbReference type="ARBA" id="ARBA00023033"/>
    </source>
</evidence>
<keyword evidence="6" id="KW-0285">Flavoprotein</keyword>
<dbReference type="GO" id="GO:0004497">
    <property type="term" value="F:monooxygenase activity"/>
    <property type="evidence" value="ECO:0007669"/>
    <property type="project" value="UniProtKB-KW"/>
</dbReference>
<proteinExistence type="inferred from homology"/>
<dbReference type="InterPro" id="IPR004136">
    <property type="entry name" value="NMO"/>
</dbReference>
<dbReference type="SUPFAM" id="SSF51412">
    <property type="entry name" value="Inosine monophosphate dehydrogenase (IMPDH)"/>
    <property type="match status" value="1"/>
</dbReference>
<dbReference type="CDD" id="cd04730">
    <property type="entry name" value="NPD_like"/>
    <property type="match status" value="1"/>
</dbReference>
<accession>A0ABP7F9P4</accession>
<evidence type="ECO:0000256" key="10">
    <source>
        <dbReference type="ARBA" id="ARBA00031155"/>
    </source>
</evidence>
<evidence type="ECO:0000256" key="4">
    <source>
        <dbReference type="ARBA" id="ARBA00013457"/>
    </source>
</evidence>
<dbReference type="InterPro" id="IPR013785">
    <property type="entry name" value="Aldolase_TIM"/>
</dbReference>
<evidence type="ECO:0000256" key="2">
    <source>
        <dbReference type="ARBA" id="ARBA00003535"/>
    </source>
</evidence>
<comment type="caution">
    <text evidence="12">The sequence shown here is derived from an EMBL/GenBank/DDBJ whole genome shotgun (WGS) entry which is preliminary data.</text>
</comment>
<keyword evidence="5" id="KW-0216">Detoxification</keyword>